<dbReference type="InterPro" id="IPR029052">
    <property type="entry name" value="Metallo-depent_PP-like"/>
</dbReference>
<accession>A0A1Z3HGY8</accession>
<evidence type="ECO:0000313" key="1">
    <source>
        <dbReference type="EMBL" id="ASC69535.1"/>
    </source>
</evidence>
<dbReference type="SUPFAM" id="SSF56300">
    <property type="entry name" value="Metallo-dependent phosphatases"/>
    <property type="match status" value="1"/>
</dbReference>
<dbReference type="InterPro" id="IPR042281">
    <property type="entry name" value="GpdQ_beta-strand"/>
</dbReference>
<dbReference type="KEGG" id="hhg:XM38_004620"/>
<organism evidence="1 2">
    <name type="scientific">Halomicronema hongdechloris C2206</name>
    <dbReference type="NCBI Taxonomy" id="1641165"/>
    <lineage>
        <taxon>Bacteria</taxon>
        <taxon>Bacillati</taxon>
        <taxon>Cyanobacteriota</taxon>
        <taxon>Cyanophyceae</taxon>
        <taxon>Nodosilineales</taxon>
        <taxon>Nodosilineaceae</taxon>
        <taxon>Halomicronema</taxon>
    </lineage>
</organism>
<dbReference type="EMBL" id="CP021983">
    <property type="protein sequence ID" value="ASC69535.1"/>
    <property type="molecule type" value="Genomic_DNA"/>
</dbReference>
<evidence type="ECO:0008006" key="3">
    <source>
        <dbReference type="Google" id="ProtNLM"/>
    </source>
</evidence>
<dbReference type="AlphaFoldDB" id="A0A1Z3HGY8"/>
<reference evidence="1 2" key="1">
    <citation type="journal article" date="2016" name="Biochim. Biophys. Acta">
        <title>Characterization of red-shifted phycobilisomes isolated from the chlorophyll f-containing cyanobacterium Halomicronema hongdechloris.</title>
        <authorList>
            <person name="Li Y."/>
            <person name="Lin Y."/>
            <person name="Garvey C.J."/>
            <person name="Birch D."/>
            <person name="Corkery R.W."/>
            <person name="Loughlin P.C."/>
            <person name="Scheer H."/>
            <person name="Willows R.D."/>
            <person name="Chen M."/>
        </authorList>
    </citation>
    <scope>NUCLEOTIDE SEQUENCE [LARGE SCALE GENOMIC DNA]</scope>
    <source>
        <strain evidence="1 2">C2206</strain>
    </source>
</reference>
<sequence>MPTGIDWLDQMPVLNATDFLAIVDTFPQVRLVLFGHIHQAFAHHRLAQPGQPTVAFYGCPSTCLQVTPAIATPHCHLPGFRLLSLLADGSHRTQVQRVHSVPIPP</sequence>
<dbReference type="Proteomes" id="UP000191901">
    <property type="component" value="Chromosome"/>
</dbReference>
<gene>
    <name evidence="1" type="ORF">XM38_004620</name>
</gene>
<name>A0A1Z3HGY8_9CYAN</name>
<evidence type="ECO:0000313" key="2">
    <source>
        <dbReference type="Proteomes" id="UP000191901"/>
    </source>
</evidence>
<keyword evidence="2" id="KW-1185">Reference proteome</keyword>
<protein>
    <recommendedName>
        <fullName evidence="3">3',5'-cyclic adenosine monophosphate phosphodiesterase CpdA</fullName>
    </recommendedName>
</protein>
<dbReference type="Gene3D" id="3.30.750.180">
    <property type="entry name" value="GpdQ, beta-strand dimerisation domain"/>
    <property type="match status" value="1"/>
</dbReference>
<proteinExistence type="predicted"/>